<evidence type="ECO:0000256" key="5">
    <source>
        <dbReference type="ARBA" id="ARBA00023136"/>
    </source>
</evidence>
<feature type="transmembrane region" description="Helical" evidence="6">
    <location>
        <begin position="70"/>
        <end position="91"/>
    </location>
</feature>
<comment type="subcellular location">
    <subcellularLocation>
        <location evidence="1">Cell membrane</location>
        <topology evidence="1">Multi-pass membrane protein</topology>
    </subcellularLocation>
</comment>
<accession>A0A563U577</accession>
<dbReference type="InterPro" id="IPR025640">
    <property type="entry name" value="GYF_2"/>
</dbReference>
<feature type="domain" description="GYF" evidence="8">
    <location>
        <begin position="5"/>
        <end position="50"/>
    </location>
</feature>
<dbReference type="EMBL" id="VOEJ01000007">
    <property type="protein sequence ID" value="TWR26462.1"/>
    <property type="molecule type" value="Genomic_DNA"/>
</dbReference>
<keyword evidence="4 6" id="KW-1133">Transmembrane helix</keyword>
<keyword evidence="10" id="KW-1185">Reference proteome</keyword>
<evidence type="ECO:0000256" key="2">
    <source>
        <dbReference type="ARBA" id="ARBA00022475"/>
    </source>
</evidence>
<gene>
    <name evidence="9" type="ORF">FPZ43_14980</name>
</gene>
<keyword evidence="2" id="KW-1003">Cell membrane</keyword>
<dbReference type="InterPro" id="IPR051791">
    <property type="entry name" value="Pra-immunoreactive"/>
</dbReference>
<evidence type="ECO:0000259" key="7">
    <source>
        <dbReference type="Pfam" id="PF06271"/>
    </source>
</evidence>
<comment type="caution">
    <text evidence="9">The sequence shown here is derived from an EMBL/GenBank/DDBJ whole genome shotgun (WGS) entry which is preliminary data.</text>
</comment>
<keyword evidence="5 6" id="KW-0472">Membrane</keyword>
<evidence type="ECO:0000256" key="6">
    <source>
        <dbReference type="SAM" id="Phobius"/>
    </source>
</evidence>
<keyword evidence="3 6" id="KW-0812">Transmembrane</keyword>
<evidence type="ECO:0000256" key="1">
    <source>
        <dbReference type="ARBA" id="ARBA00004651"/>
    </source>
</evidence>
<evidence type="ECO:0000259" key="8">
    <source>
        <dbReference type="Pfam" id="PF14237"/>
    </source>
</evidence>
<dbReference type="Pfam" id="PF14237">
    <property type="entry name" value="GYF_2"/>
    <property type="match status" value="1"/>
</dbReference>
<dbReference type="PANTHER" id="PTHR36115">
    <property type="entry name" value="PROLINE-RICH ANTIGEN HOMOLOG-RELATED"/>
    <property type="match status" value="1"/>
</dbReference>
<dbReference type="OrthoDB" id="9793824at2"/>
<dbReference type="Proteomes" id="UP000320042">
    <property type="component" value="Unassembled WGS sequence"/>
</dbReference>
<dbReference type="RefSeq" id="WP_146382742.1">
    <property type="nucleotide sequence ID" value="NZ_VOEJ01000007.1"/>
</dbReference>
<dbReference type="GO" id="GO:0005886">
    <property type="term" value="C:plasma membrane"/>
    <property type="evidence" value="ECO:0007669"/>
    <property type="project" value="UniProtKB-SubCell"/>
</dbReference>
<dbReference type="AlphaFoldDB" id="A0A563U577"/>
<evidence type="ECO:0000313" key="9">
    <source>
        <dbReference type="EMBL" id="TWR26462.1"/>
    </source>
</evidence>
<feature type="domain" description="RDD" evidence="7">
    <location>
        <begin position="67"/>
        <end position="201"/>
    </location>
</feature>
<reference evidence="9 10" key="1">
    <citation type="submission" date="2019-07" db="EMBL/GenBank/DDBJ databases">
        <authorList>
            <person name="Kim J."/>
        </authorList>
    </citation>
    <scope>NUCLEOTIDE SEQUENCE [LARGE SCALE GENOMIC DNA]</scope>
    <source>
        <strain evidence="10">dk17</strain>
    </source>
</reference>
<evidence type="ECO:0000256" key="3">
    <source>
        <dbReference type="ARBA" id="ARBA00022692"/>
    </source>
</evidence>
<dbReference type="InterPro" id="IPR010432">
    <property type="entry name" value="RDD"/>
</dbReference>
<sequence>MTDYYYLQKDGEKTGPYNFDELTDMGLEVNDLLMEDNGSKWRPASDMPEFYDYFRWRGYLFPTEDNLAGFWWRALAYLIDMFIVVTVAYIAMPDLLIKIYNAQLNGDTSEAQQMARVQFNLLVLGIATLYNSILEATPLRGSIGKKICRLSVVDANGQRLTFLRALARNAGKIISNLVFYVGSLNILWDEHKQAWHDQWAGTYVVINNPSRYL</sequence>
<protein>
    <submittedName>
        <fullName evidence="9">RDD family protein</fullName>
    </submittedName>
</protein>
<proteinExistence type="predicted"/>
<evidence type="ECO:0000256" key="4">
    <source>
        <dbReference type="ARBA" id="ARBA00022989"/>
    </source>
</evidence>
<organism evidence="9 10">
    <name type="scientific">Mucilaginibacter pallidiroseus</name>
    <dbReference type="NCBI Taxonomy" id="2599295"/>
    <lineage>
        <taxon>Bacteria</taxon>
        <taxon>Pseudomonadati</taxon>
        <taxon>Bacteroidota</taxon>
        <taxon>Sphingobacteriia</taxon>
        <taxon>Sphingobacteriales</taxon>
        <taxon>Sphingobacteriaceae</taxon>
        <taxon>Mucilaginibacter</taxon>
    </lineage>
</organism>
<evidence type="ECO:0000313" key="10">
    <source>
        <dbReference type="Proteomes" id="UP000320042"/>
    </source>
</evidence>
<dbReference type="Pfam" id="PF06271">
    <property type="entry name" value="RDD"/>
    <property type="match status" value="1"/>
</dbReference>
<name>A0A563U577_9SPHI</name>